<dbReference type="EMBL" id="JAOZYB010000055">
    <property type="protein sequence ID" value="MEB3960553.1"/>
    <property type="molecule type" value="Genomic_DNA"/>
</dbReference>
<protein>
    <submittedName>
        <fullName evidence="1">Uncharacterized protein</fullName>
    </submittedName>
</protein>
<gene>
    <name evidence="1" type="ORF">OKJ48_09880</name>
</gene>
<evidence type="ECO:0000313" key="2">
    <source>
        <dbReference type="Proteomes" id="UP001352223"/>
    </source>
</evidence>
<dbReference type="RefSeq" id="WP_324767658.1">
    <property type="nucleotide sequence ID" value="NZ_BAAATS010000031.1"/>
</dbReference>
<organism evidence="1 2">
    <name type="scientific">Streptomyces kunmingensis</name>
    <dbReference type="NCBI Taxonomy" id="68225"/>
    <lineage>
        <taxon>Bacteria</taxon>
        <taxon>Bacillati</taxon>
        <taxon>Actinomycetota</taxon>
        <taxon>Actinomycetes</taxon>
        <taxon>Kitasatosporales</taxon>
        <taxon>Streptomycetaceae</taxon>
        <taxon>Streptomyces</taxon>
    </lineage>
</organism>
<comment type="caution">
    <text evidence="1">The sequence shown here is derived from an EMBL/GenBank/DDBJ whole genome shotgun (WGS) entry which is preliminary data.</text>
</comment>
<accession>A0ABU6C7H5</accession>
<evidence type="ECO:0000313" key="1">
    <source>
        <dbReference type="EMBL" id="MEB3960553.1"/>
    </source>
</evidence>
<keyword evidence="2" id="KW-1185">Reference proteome</keyword>
<sequence length="43" mass="4465">MHGKTTTSKQCIGDLSSPELTAGQLIGVPEMAELGGIRARRGP</sequence>
<reference evidence="1 2" key="1">
    <citation type="submission" date="2022-10" db="EMBL/GenBank/DDBJ databases">
        <authorList>
            <person name="Xie J."/>
            <person name="Shen N."/>
        </authorList>
    </citation>
    <scope>NUCLEOTIDE SEQUENCE [LARGE SCALE GENOMIC DNA]</scope>
    <source>
        <strain evidence="1 2">DSM 41681</strain>
    </source>
</reference>
<proteinExistence type="predicted"/>
<dbReference type="Proteomes" id="UP001352223">
    <property type="component" value="Unassembled WGS sequence"/>
</dbReference>
<name>A0ABU6C7H5_9ACTN</name>